<protein>
    <submittedName>
        <fullName evidence="2">Uncharacterized protein</fullName>
    </submittedName>
</protein>
<reference evidence="2 3" key="1">
    <citation type="journal article" date="2019" name="Int. J. Syst. Evol. Microbiol.">
        <title>The Global Catalogue of Microorganisms (GCM) 10K type strain sequencing project: providing services to taxonomists for standard genome sequencing and annotation.</title>
        <authorList>
            <consortium name="The Broad Institute Genomics Platform"/>
            <consortium name="The Broad Institute Genome Sequencing Center for Infectious Disease"/>
            <person name="Wu L."/>
            <person name="Ma J."/>
        </authorList>
    </citation>
    <scope>NUCLEOTIDE SEQUENCE [LARGE SCALE GENOMIC DNA]</scope>
    <source>
        <strain evidence="2 3">CGMCC 1.12285</strain>
    </source>
</reference>
<evidence type="ECO:0000256" key="1">
    <source>
        <dbReference type="SAM" id="Phobius"/>
    </source>
</evidence>
<dbReference type="AlphaFoldDB" id="A0ABD6B9P5"/>
<keyword evidence="1" id="KW-0812">Transmembrane</keyword>
<comment type="caution">
    <text evidence="2">The sequence shown here is derived from an EMBL/GenBank/DDBJ whole genome shotgun (WGS) entry which is preliminary data.</text>
</comment>
<accession>A0ABD6B9P5</accession>
<dbReference type="PROSITE" id="PS51318">
    <property type="entry name" value="TAT"/>
    <property type="match status" value="1"/>
</dbReference>
<keyword evidence="1" id="KW-1133">Transmembrane helix</keyword>
<sequence>MTADSPGGGLTTLRTDRRRWIAATAGAVVLGLALSLFHWSGLLAAGALVALPQRSLGRGIAAGVGMGALIVVGFLAQLALAGTLAPVLAMGQPSWLALGIGLLLPAFGSLLRGVV</sequence>
<dbReference type="RefSeq" id="WP_379731992.1">
    <property type="nucleotide sequence ID" value="NZ_JBHSWZ010000179.1"/>
</dbReference>
<dbReference type="Proteomes" id="UP001597111">
    <property type="component" value="Unassembled WGS sequence"/>
</dbReference>
<gene>
    <name evidence="2" type="ORF">ACFR9S_13705</name>
</gene>
<dbReference type="InterPro" id="IPR006311">
    <property type="entry name" value="TAT_signal"/>
</dbReference>
<keyword evidence="3" id="KW-1185">Reference proteome</keyword>
<name>A0ABD6B9P5_9EURY</name>
<evidence type="ECO:0000313" key="2">
    <source>
        <dbReference type="EMBL" id="MFD1527336.1"/>
    </source>
</evidence>
<keyword evidence="1" id="KW-0472">Membrane</keyword>
<feature type="transmembrane region" description="Helical" evidence="1">
    <location>
        <begin position="63"/>
        <end position="89"/>
    </location>
</feature>
<dbReference type="EMBL" id="JBHUDH010000183">
    <property type="protein sequence ID" value="MFD1527336.1"/>
    <property type="molecule type" value="Genomic_DNA"/>
</dbReference>
<evidence type="ECO:0000313" key="3">
    <source>
        <dbReference type="Proteomes" id="UP001597111"/>
    </source>
</evidence>
<feature type="transmembrane region" description="Helical" evidence="1">
    <location>
        <begin position="95"/>
        <end position="114"/>
    </location>
</feature>
<feature type="transmembrane region" description="Helical" evidence="1">
    <location>
        <begin position="20"/>
        <end position="51"/>
    </location>
</feature>
<proteinExistence type="predicted"/>
<organism evidence="2 3">
    <name type="scientific">Halolamina salina</name>
    <dbReference type="NCBI Taxonomy" id="1220023"/>
    <lineage>
        <taxon>Archaea</taxon>
        <taxon>Methanobacteriati</taxon>
        <taxon>Methanobacteriota</taxon>
        <taxon>Stenosarchaea group</taxon>
        <taxon>Halobacteria</taxon>
        <taxon>Halobacteriales</taxon>
        <taxon>Haloferacaceae</taxon>
    </lineage>
</organism>